<comment type="caution">
    <text evidence="1">The sequence shown here is derived from an EMBL/GenBank/DDBJ whole genome shotgun (WGS) entry which is preliminary data.</text>
</comment>
<gene>
    <name evidence="1" type="ORF">BS47DRAFT_1337566</name>
</gene>
<evidence type="ECO:0000313" key="1">
    <source>
        <dbReference type="EMBL" id="KAF9519018.1"/>
    </source>
</evidence>
<keyword evidence="2" id="KW-1185">Reference proteome</keyword>
<dbReference type="EMBL" id="MU128920">
    <property type="protein sequence ID" value="KAF9519018.1"/>
    <property type="molecule type" value="Genomic_DNA"/>
</dbReference>
<sequence length="65" mass="7168">MARDHSGLGKGFALEVSINGWIVLYDCVIKTKDVSITNRGFQCSLPPKAALGESRDIRERFSLSL</sequence>
<dbReference type="AlphaFoldDB" id="A0A9P6B783"/>
<name>A0A9P6B783_9AGAM</name>
<reference evidence="1" key="1">
    <citation type="journal article" date="2020" name="Nat. Commun.">
        <title>Large-scale genome sequencing of mycorrhizal fungi provides insights into the early evolution of symbiotic traits.</title>
        <authorList>
            <person name="Miyauchi S."/>
            <person name="Kiss E."/>
            <person name="Kuo A."/>
            <person name="Drula E."/>
            <person name="Kohler A."/>
            <person name="Sanchez-Garcia M."/>
            <person name="Morin E."/>
            <person name="Andreopoulos B."/>
            <person name="Barry K.W."/>
            <person name="Bonito G."/>
            <person name="Buee M."/>
            <person name="Carver A."/>
            <person name="Chen C."/>
            <person name="Cichocki N."/>
            <person name="Clum A."/>
            <person name="Culley D."/>
            <person name="Crous P.W."/>
            <person name="Fauchery L."/>
            <person name="Girlanda M."/>
            <person name="Hayes R.D."/>
            <person name="Keri Z."/>
            <person name="LaButti K."/>
            <person name="Lipzen A."/>
            <person name="Lombard V."/>
            <person name="Magnuson J."/>
            <person name="Maillard F."/>
            <person name="Murat C."/>
            <person name="Nolan M."/>
            <person name="Ohm R.A."/>
            <person name="Pangilinan J."/>
            <person name="Pereira M.F."/>
            <person name="Perotto S."/>
            <person name="Peter M."/>
            <person name="Pfister S."/>
            <person name="Riley R."/>
            <person name="Sitrit Y."/>
            <person name="Stielow J.B."/>
            <person name="Szollosi G."/>
            <person name="Zifcakova L."/>
            <person name="Stursova M."/>
            <person name="Spatafora J.W."/>
            <person name="Tedersoo L."/>
            <person name="Vaario L.M."/>
            <person name="Yamada A."/>
            <person name="Yan M."/>
            <person name="Wang P."/>
            <person name="Xu J."/>
            <person name="Bruns T."/>
            <person name="Baldrian P."/>
            <person name="Vilgalys R."/>
            <person name="Dunand C."/>
            <person name="Henrissat B."/>
            <person name="Grigoriev I.V."/>
            <person name="Hibbett D."/>
            <person name="Nagy L.G."/>
            <person name="Martin F.M."/>
        </authorList>
    </citation>
    <scope>NUCLEOTIDE SEQUENCE</scope>
    <source>
        <strain evidence="1">UP504</strain>
    </source>
</reference>
<evidence type="ECO:0000313" key="2">
    <source>
        <dbReference type="Proteomes" id="UP000886523"/>
    </source>
</evidence>
<organism evidence="1 2">
    <name type="scientific">Hydnum rufescens UP504</name>
    <dbReference type="NCBI Taxonomy" id="1448309"/>
    <lineage>
        <taxon>Eukaryota</taxon>
        <taxon>Fungi</taxon>
        <taxon>Dikarya</taxon>
        <taxon>Basidiomycota</taxon>
        <taxon>Agaricomycotina</taxon>
        <taxon>Agaricomycetes</taxon>
        <taxon>Cantharellales</taxon>
        <taxon>Hydnaceae</taxon>
        <taxon>Hydnum</taxon>
    </lineage>
</organism>
<protein>
    <submittedName>
        <fullName evidence="1">Uncharacterized protein</fullName>
    </submittedName>
</protein>
<accession>A0A9P6B783</accession>
<proteinExistence type="predicted"/>
<dbReference type="OrthoDB" id="10254720at2759"/>
<dbReference type="Proteomes" id="UP000886523">
    <property type="component" value="Unassembled WGS sequence"/>
</dbReference>